<evidence type="ECO:0000256" key="2">
    <source>
        <dbReference type="ARBA" id="ARBA00022692"/>
    </source>
</evidence>
<comment type="caution">
    <text evidence="7">The sequence shown here is derived from an EMBL/GenBank/DDBJ whole genome shotgun (WGS) entry which is preliminary data.</text>
</comment>
<evidence type="ECO:0000256" key="5">
    <source>
        <dbReference type="SAM" id="Phobius"/>
    </source>
</evidence>
<accession>A0A5C3FD38</accession>
<dbReference type="AlphaFoldDB" id="A0A5C3FD38"/>
<dbReference type="EMBL" id="OOIQ01000001">
    <property type="protein sequence ID" value="SPO42353.1"/>
    <property type="molecule type" value="Genomic_DNA"/>
</dbReference>
<gene>
    <name evidence="7" type="ORF">PSANT_00036</name>
</gene>
<keyword evidence="8" id="KW-1185">Reference proteome</keyword>
<evidence type="ECO:0000259" key="6">
    <source>
        <dbReference type="PROSITE" id="PS50850"/>
    </source>
</evidence>
<keyword evidence="4 5" id="KW-0472">Membrane</keyword>
<name>A0A5C3FD38_PSEA2</name>
<dbReference type="GO" id="GO:0022857">
    <property type="term" value="F:transmembrane transporter activity"/>
    <property type="evidence" value="ECO:0007669"/>
    <property type="project" value="InterPro"/>
</dbReference>
<dbReference type="PANTHER" id="PTHR24064">
    <property type="entry name" value="SOLUTE CARRIER FAMILY 22 MEMBER"/>
    <property type="match status" value="1"/>
</dbReference>
<dbReference type="Gene3D" id="1.20.1250.20">
    <property type="entry name" value="MFS general substrate transporter like domains"/>
    <property type="match status" value="1"/>
</dbReference>
<evidence type="ECO:0000256" key="1">
    <source>
        <dbReference type="ARBA" id="ARBA00004141"/>
    </source>
</evidence>
<dbReference type="Proteomes" id="UP000325008">
    <property type="component" value="Unassembled WGS sequence"/>
</dbReference>
<organism evidence="7 8">
    <name type="scientific">Pseudozyma antarctica</name>
    <name type="common">Yeast</name>
    <name type="synonym">Candida antarctica</name>
    <dbReference type="NCBI Taxonomy" id="84753"/>
    <lineage>
        <taxon>Eukaryota</taxon>
        <taxon>Fungi</taxon>
        <taxon>Dikarya</taxon>
        <taxon>Basidiomycota</taxon>
        <taxon>Ustilaginomycotina</taxon>
        <taxon>Ustilaginomycetes</taxon>
        <taxon>Ustilaginales</taxon>
        <taxon>Ustilaginaceae</taxon>
        <taxon>Moesziomyces</taxon>
    </lineage>
</organism>
<evidence type="ECO:0000313" key="7">
    <source>
        <dbReference type="EMBL" id="SPO42353.1"/>
    </source>
</evidence>
<sequence length="345" mass="37285">MPPFDPLAKQKRFRSMIAASTTAIHWDAFEKIIADPHKLAQLQQAFLDIANQPAPAPAPATASAFAPAANSAFAAPNSAFAPAATSAFAPAATSAFAPAAAPPPAAPTQAYPMDAQGHFYLRDSNISSQYFIGPHDFMEVTRTHDAPSCINLTDMLVHKSTKLYNQFAVGGKRNPWPRNTLVRLHDVDGEVRIDKTIVRYGESSKIKALPSNITWEQVKVWLALFDCQYVNDNATTTSSVATAWDFNAGSNATTFIVPAEVFPTRIRATAHGFCAAMGKLGSIVSSLGFSVLANDKRFGHTGIFWIFFGVSLLGLLVTLLLVPETKAYDADAVDRIELLERSRTA</sequence>
<dbReference type="GO" id="GO:0016020">
    <property type="term" value="C:membrane"/>
    <property type="evidence" value="ECO:0007669"/>
    <property type="project" value="UniProtKB-SubCell"/>
</dbReference>
<dbReference type="SUPFAM" id="SSF103473">
    <property type="entry name" value="MFS general substrate transporter"/>
    <property type="match status" value="1"/>
</dbReference>
<evidence type="ECO:0000256" key="4">
    <source>
        <dbReference type="ARBA" id="ARBA00023136"/>
    </source>
</evidence>
<feature type="domain" description="Major facilitator superfamily (MFS) profile" evidence="6">
    <location>
        <begin position="1"/>
        <end position="326"/>
    </location>
</feature>
<dbReference type="OrthoDB" id="433512at2759"/>
<reference evidence="7" key="1">
    <citation type="submission" date="2018-03" db="EMBL/GenBank/DDBJ databases">
        <authorList>
            <person name="Guldener U."/>
        </authorList>
    </citation>
    <scope>NUCLEOTIDE SEQUENCE [LARGE SCALE GENOMIC DNA]</scope>
    <source>
        <strain evidence="7">ATCC34888</strain>
    </source>
</reference>
<dbReference type="PROSITE" id="PS50850">
    <property type="entry name" value="MFS"/>
    <property type="match status" value="1"/>
</dbReference>
<evidence type="ECO:0000313" key="8">
    <source>
        <dbReference type="Proteomes" id="UP000325008"/>
    </source>
</evidence>
<evidence type="ECO:0000256" key="3">
    <source>
        <dbReference type="ARBA" id="ARBA00022989"/>
    </source>
</evidence>
<dbReference type="InterPro" id="IPR005828">
    <property type="entry name" value="MFS_sugar_transport-like"/>
</dbReference>
<dbReference type="InterPro" id="IPR036259">
    <property type="entry name" value="MFS_trans_sf"/>
</dbReference>
<feature type="transmembrane region" description="Helical" evidence="5">
    <location>
        <begin position="302"/>
        <end position="322"/>
    </location>
</feature>
<protein>
    <recommendedName>
        <fullName evidence="6">Major facilitator superfamily (MFS) profile domain-containing protein</fullName>
    </recommendedName>
</protein>
<dbReference type="Pfam" id="PF00083">
    <property type="entry name" value="Sugar_tr"/>
    <property type="match status" value="1"/>
</dbReference>
<keyword evidence="2 5" id="KW-0812">Transmembrane</keyword>
<comment type="subcellular location">
    <subcellularLocation>
        <location evidence="1">Membrane</location>
        <topology evidence="1">Multi-pass membrane protein</topology>
    </subcellularLocation>
</comment>
<proteinExistence type="predicted"/>
<keyword evidence="3 5" id="KW-1133">Transmembrane helix</keyword>
<dbReference type="InterPro" id="IPR020846">
    <property type="entry name" value="MFS_dom"/>
</dbReference>